<protein>
    <submittedName>
        <fullName evidence="1">Uncharacterized protein</fullName>
    </submittedName>
</protein>
<sequence length="710" mass="80829">MPTFLRLGGQLRLAALPGRFSSYHTHTASVLKHKSPPNLIFKELLYSRVQNRNFTKLASPVKIFRCEKSLPNSLVTGSWKHQLNRGFRLLNSNTSPYLFLLAPMLIPLGDGELVEDSCPLIPRPPERSRLRRILDAIYIWLEKYLLEPFFVSCRFGYLAFNFLPVLVLAPICYIGKKVPEKDNESEGALWWYSFLTQRMETAGAAFIKLAQWAASRSDIFPTQLCLALSKLHSTAKPHSLEETKRILFETFGQEISELFLDFEPEPMGVGAIAQVYRARIKPGVTPMIETDKLDSDLAIKERARNRPCPEYVAIKVLHPHVHSIVEGDLRVMGFLAKILNLVPTLSWLSLPDEVETFGAMMRAQLDLRIEAQNLLQLRENFDAIFTAKFPRPLVDWVSSHVLVEKYEFGVPMKYFLQAKERSPYDVSISAIGLDCFLHMLIFDNFTHADLHPGNIMVKFHRPTAGGFFRRIFSLVSGDELVDESAELSKALLEYEVGTPEFDEAICHLYNEGYYPRLIFLDAGLVASLDAVNRRNFLDLFQAIAEFDGYKAGRLMVERCRSPEQVENGDAFALKMQHLILSIKSQTFRLSKIDISSLLQTVMQMVREHRVKLEGDFVNVVISILILEGIGRSLNPDLDLFNMALPILRSYGRQERKRNGLAGLQTLPGGGSGWLKLWFQLEARQMLSGMIQESDTIDKFLFGQFKPFLLD</sequence>
<accession>A0ACC2RE41</accession>
<dbReference type="Proteomes" id="UP001165960">
    <property type="component" value="Unassembled WGS sequence"/>
</dbReference>
<dbReference type="EMBL" id="QTSX02007497">
    <property type="protein sequence ID" value="KAJ9048205.1"/>
    <property type="molecule type" value="Genomic_DNA"/>
</dbReference>
<keyword evidence="2" id="KW-1185">Reference proteome</keyword>
<organism evidence="1 2">
    <name type="scientific">Entomophthora muscae</name>
    <dbReference type="NCBI Taxonomy" id="34485"/>
    <lineage>
        <taxon>Eukaryota</taxon>
        <taxon>Fungi</taxon>
        <taxon>Fungi incertae sedis</taxon>
        <taxon>Zoopagomycota</taxon>
        <taxon>Entomophthoromycotina</taxon>
        <taxon>Entomophthoromycetes</taxon>
        <taxon>Entomophthorales</taxon>
        <taxon>Entomophthoraceae</taxon>
        <taxon>Entomophthora</taxon>
    </lineage>
</organism>
<name>A0ACC2RE41_9FUNG</name>
<evidence type="ECO:0000313" key="2">
    <source>
        <dbReference type="Proteomes" id="UP001165960"/>
    </source>
</evidence>
<evidence type="ECO:0000313" key="1">
    <source>
        <dbReference type="EMBL" id="KAJ9048205.1"/>
    </source>
</evidence>
<comment type="caution">
    <text evidence="1">The sequence shown here is derived from an EMBL/GenBank/DDBJ whole genome shotgun (WGS) entry which is preliminary data.</text>
</comment>
<proteinExistence type="predicted"/>
<reference evidence="1" key="1">
    <citation type="submission" date="2022-04" db="EMBL/GenBank/DDBJ databases">
        <title>Genome of the entomopathogenic fungus Entomophthora muscae.</title>
        <authorList>
            <person name="Elya C."/>
            <person name="Lovett B.R."/>
            <person name="Lee E."/>
            <person name="Macias A.M."/>
            <person name="Hajek A.E."/>
            <person name="De Bivort B.L."/>
            <person name="Kasson M.T."/>
            <person name="De Fine Licht H.H."/>
            <person name="Stajich J.E."/>
        </authorList>
    </citation>
    <scope>NUCLEOTIDE SEQUENCE</scope>
    <source>
        <strain evidence="1">Berkeley</strain>
    </source>
</reference>
<gene>
    <name evidence="1" type="ORF">DSO57_1037372</name>
</gene>